<feature type="region of interest" description="Disordered" evidence="2">
    <location>
        <begin position="1"/>
        <end position="94"/>
    </location>
</feature>
<evidence type="ECO:0000313" key="3">
    <source>
        <dbReference type="EMBL" id="CUS09747.1"/>
    </source>
</evidence>
<feature type="compositionally biased region" description="Basic residues" evidence="2">
    <location>
        <begin position="39"/>
        <end position="52"/>
    </location>
</feature>
<dbReference type="InterPro" id="IPR027417">
    <property type="entry name" value="P-loop_NTPase"/>
</dbReference>
<keyword evidence="4" id="KW-1185">Reference proteome</keyword>
<protein>
    <recommendedName>
        <fullName evidence="5">G domain-containing protein</fullName>
    </recommendedName>
</protein>
<feature type="compositionally biased region" description="Low complexity" evidence="2">
    <location>
        <begin position="1"/>
        <end position="12"/>
    </location>
</feature>
<feature type="compositionally biased region" description="Gly residues" evidence="2">
    <location>
        <begin position="13"/>
        <end position="22"/>
    </location>
</feature>
<dbReference type="Gene3D" id="3.40.50.300">
    <property type="entry name" value="P-loop containing nucleotide triphosphate hydrolases"/>
    <property type="match status" value="1"/>
</dbReference>
<reference evidence="3" key="1">
    <citation type="submission" date="2015-10" db="EMBL/GenBank/DDBJ databases">
        <authorList>
            <person name="Regsiter A."/>
            <person name="william w."/>
        </authorList>
    </citation>
    <scope>NUCLEOTIDE SEQUENCE</scope>
    <source>
        <strain evidence="3">Montdore</strain>
    </source>
</reference>
<sequence>MNSQSSADHPGSSDGGPGGGARGGREQEHGSKFKGMWRYCKKSFTRRTRPRPRNPQPPESQQTPNVHELPGSQQGPGYQHEGRHHHTQPQNRAEMPVTATVANIDDTMPPVGSPDDEIIIALMGVTGEIQSVFKTSAGKSYFIREVSSNPQVEEGTRKVQSYSFEYQGAKITLVDTPGFNDTNRSDTVVLREIANWTTETYRDDRLLSGIIYLHPITHSRMEGSSLRNLRMFRSLCGQKALENVLLTTTQWSNVDPGEGGLRETSLRQNQDFWGGLIDKGATLERFDGTRESGLRIIHRLIPNERKPLDIQEQIVEQNRTLFETDAGQRINEELIAQEKRHEEEIESLKKQWEEAMKSMKDEVENLLKEQKKAEKELEKVLAEKKLLEELHEEEVAKRKEREKREGGGDYDKAVIAVAINDMPQVVRGLTTYSAKCRLISDINKHEEFRSNTFRITIHYLPRNPSGVGGHTGTSQQMLDAGASATSYIIWSGVHYRLESGTRLARGGQNFLIFSRA</sequence>
<evidence type="ECO:0008006" key="5">
    <source>
        <dbReference type="Google" id="ProtNLM"/>
    </source>
</evidence>
<proteinExistence type="predicted"/>
<evidence type="ECO:0000313" key="4">
    <source>
        <dbReference type="Proteomes" id="UP001412239"/>
    </source>
</evidence>
<accession>A0A292PTG3</accession>
<organism evidence="3 4">
    <name type="scientific">Tuber aestivum</name>
    <name type="common">summer truffle</name>
    <dbReference type="NCBI Taxonomy" id="59557"/>
    <lineage>
        <taxon>Eukaryota</taxon>
        <taxon>Fungi</taxon>
        <taxon>Dikarya</taxon>
        <taxon>Ascomycota</taxon>
        <taxon>Pezizomycotina</taxon>
        <taxon>Pezizomycetes</taxon>
        <taxon>Pezizales</taxon>
        <taxon>Tuberaceae</taxon>
        <taxon>Tuber</taxon>
    </lineage>
</organism>
<feature type="compositionally biased region" description="Polar residues" evidence="2">
    <location>
        <begin position="59"/>
        <end position="76"/>
    </location>
</feature>
<dbReference type="SUPFAM" id="SSF52540">
    <property type="entry name" value="P-loop containing nucleoside triphosphate hydrolases"/>
    <property type="match status" value="1"/>
</dbReference>
<name>A0A292PTG3_9PEZI</name>
<dbReference type="AlphaFoldDB" id="A0A292PTG3"/>
<evidence type="ECO:0000256" key="2">
    <source>
        <dbReference type="SAM" id="MobiDB-lite"/>
    </source>
</evidence>
<evidence type="ECO:0000256" key="1">
    <source>
        <dbReference type="SAM" id="Coils"/>
    </source>
</evidence>
<feature type="coiled-coil region" evidence="1">
    <location>
        <begin position="331"/>
        <end position="403"/>
    </location>
</feature>
<gene>
    <name evidence="3" type="ORF">GSTUAT00006177001</name>
</gene>
<dbReference type="EMBL" id="LN891071">
    <property type="protein sequence ID" value="CUS09747.1"/>
    <property type="molecule type" value="Genomic_DNA"/>
</dbReference>
<keyword evidence="1" id="KW-0175">Coiled coil</keyword>
<dbReference type="Proteomes" id="UP001412239">
    <property type="component" value="Unassembled WGS sequence"/>
</dbReference>